<protein>
    <submittedName>
        <fullName evidence="4">Sulfurtransferase</fullName>
    </submittedName>
</protein>
<dbReference type="PANTHER" id="PTHR11364">
    <property type="entry name" value="THIOSULFATE SULFERTANSFERASE"/>
    <property type="match status" value="1"/>
</dbReference>
<dbReference type="PROSITE" id="PS50206">
    <property type="entry name" value="RHODANESE_3"/>
    <property type="match status" value="2"/>
</dbReference>
<proteinExistence type="predicted"/>
<dbReference type="InterPro" id="IPR036873">
    <property type="entry name" value="Rhodanese-like_dom_sf"/>
</dbReference>
<feature type="domain" description="Rhodanese" evidence="3">
    <location>
        <begin position="21"/>
        <end position="138"/>
    </location>
</feature>
<feature type="domain" description="Rhodanese" evidence="3">
    <location>
        <begin position="166"/>
        <end position="277"/>
    </location>
</feature>
<dbReference type="PANTHER" id="PTHR11364:SF27">
    <property type="entry name" value="SULFURTRANSFERASE"/>
    <property type="match status" value="1"/>
</dbReference>
<keyword evidence="1 4" id="KW-0808">Transferase</keyword>
<sequence>MSAADESPVIGVAELSALRARRRPVRLLDVRWRLDLPEGRPLYLGGHLPGAVYVDLEQELTRPGHPEEGRHPLPAFADLARAARRWGVRAGDLVVVYDDNDGVAAARAWWLLRRRGVEVRVLDGGLRAWIESGGLLEGGDLQPTPGDVVLRDEDPGAASIDEAAAAPREGALIDARSPLHYRGTAPTPDPRAGHIPGAVNIPTLAHVGPDGCLREPAHVHRTLADAGVDPARQIVVSCSSGIAAAHTALALAHAGVPSRVFPGSWSRWSRTPGRPVAVGPSPWGEVYAR</sequence>
<evidence type="ECO:0000313" key="5">
    <source>
        <dbReference type="Proteomes" id="UP000326838"/>
    </source>
</evidence>
<dbReference type="Proteomes" id="UP000326838">
    <property type="component" value="Unassembled WGS sequence"/>
</dbReference>
<dbReference type="InterPro" id="IPR045078">
    <property type="entry name" value="TST/MPST-like"/>
</dbReference>
<comment type="caution">
    <text evidence="4">The sequence shown here is derived from an EMBL/GenBank/DDBJ whole genome shotgun (WGS) entry which is preliminary data.</text>
</comment>
<dbReference type="PROSITE" id="PS00380">
    <property type="entry name" value="RHODANESE_1"/>
    <property type="match status" value="1"/>
</dbReference>
<keyword evidence="2" id="KW-0677">Repeat</keyword>
<evidence type="ECO:0000256" key="2">
    <source>
        <dbReference type="ARBA" id="ARBA00022737"/>
    </source>
</evidence>
<dbReference type="SMART" id="SM00450">
    <property type="entry name" value="RHOD"/>
    <property type="match status" value="2"/>
</dbReference>
<dbReference type="InterPro" id="IPR001763">
    <property type="entry name" value="Rhodanese-like_dom"/>
</dbReference>
<dbReference type="GO" id="GO:0004792">
    <property type="term" value="F:thiosulfate-cyanide sulfurtransferase activity"/>
    <property type="evidence" value="ECO:0007669"/>
    <property type="project" value="InterPro"/>
</dbReference>
<dbReference type="CDD" id="cd01448">
    <property type="entry name" value="TST_Repeat_1"/>
    <property type="match status" value="1"/>
</dbReference>
<dbReference type="RefSeq" id="WP_150894172.1">
    <property type="nucleotide sequence ID" value="NZ_VYUY01000015.1"/>
</dbReference>
<keyword evidence="5" id="KW-1185">Reference proteome</keyword>
<dbReference type="AlphaFoldDB" id="A0A5N0TCF2"/>
<evidence type="ECO:0000313" key="4">
    <source>
        <dbReference type="EMBL" id="KAA9132348.1"/>
    </source>
</evidence>
<evidence type="ECO:0000256" key="1">
    <source>
        <dbReference type="ARBA" id="ARBA00022679"/>
    </source>
</evidence>
<gene>
    <name evidence="4" type="ORF">F6B40_11705</name>
</gene>
<dbReference type="SUPFAM" id="SSF52821">
    <property type="entry name" value="Rhodanese/Cell cycle control phosphatase"/>
    <property type="match status" value="2"/>
</dbReference>
<dbReference type="InterPro" id="IPR001307">
    <property type="entry name" value="Thiosulphate_STrfase_CS"/>
</dbReference>
<reference evidence="5" key="1">
    <citation type="submission" date="2019-09" db="EMBL/GenBank/DDBJ databases">
        <title>Mumia zhuanghuii sp. nov. isolated from the intestinal contents of plateau pika (Ochotona curzoniae) in the Qinghai-Tibet plateau of China.</title>
        <authorList>
            <person name="Tian Z."/>
        </authorList>
    </citation>
    <scope>NUCLEOTIDE SEQUENCE [LARGE SCALE GENOMIC DNA]</scope>
    <source>
        <strain evidence="5">L-033</strain>
    </source>
</reference>
<name>A0A5N0TCF2_9MICO</name>
<accession>A0A5N0TCF2</accession>
<dbReference type="EMBL" id="VYUY01000015">
    <property type="protein sequence ID" value="KAA9132348.1"/>
    <property type="molecule type" value="Genomic_DNA"/>
</dbReference>
<dbReference type="Gene3D" id="3.40.250.10">
    <property type="entry name" value="Rhodanese-like domain"/>
    <property type="match status" value="2"/>
</dbReference>
<dbReference type="Pfam" id="PF00581">
    <property type="entry name" value="Rhodanese"/>
    <property type="match status" value="2"/>
</dbReference>
<organism evidence="4 5">
    <name type="scientific">Microbacterium caowuchunii</name>
    <dbReference type="NCBI Taxonomy" id="2614638"/>
    <lineage>
        <taxon>Bacteria</taxon>
        <taxon>Bacillati</taxon>
        <taxon>Actinomycetota</taxon>
        <taxon>Actinomycetes</taxon>
        <taxon>Micrococcales</taxon>
        <taxon>Microbacteriaceae</taxon>
        <taxon>Microbacterium</taxon>
    </lineage>
</organism>
<evidence type="ECO:0000259" key="3">
    <source>
        <dbReference type="PROSITE" id="PS50206"/>
    </source>
</evidence>